<keyword evidence="1" id="KW-0472">Membrane</keyword>
<feature type="transmembrane region" description="Helical" evidence="1">
    <location>
        <begin position="35"/>
        <end position="62"/>
    </location>
</feature>
<name>U1MNM6_9MICO</name>
<feature type="transmembrane region" description="Helical" evidence="1">
    <location>
        <begin position="7"/>
        <end position="29"/>
    </location>
</feature>
<reference evidence="2 3" key="1">
    <citation type="journal article" date="2013" name="Genome Announc.">
        <title>First draft genome sequence from a member of the genus agrococcus, isolated from modern microbialites.</title>
        <authorList>
            <person name="White R.A.III."/>
            <person name="Grassa C.J."/>
            <person name="Suttle C.A."/>
        </authorList>
    </citation>
    <scope>NUCLEOTIDE SEQUENCE [LARGE SCALE GENOMIC DNA]</scope>
    <source>
        <strain evidence="2 3">RW1</strain>
    </source>
</reference>
<keyword evidence="3" id="KW-1185">Reference proteome</keyword>
<proteinExistence type="predicted"/>
<evidence type="ECO:0000313" key="2">
    <source>
        <dbReference type="EMBL" id="ERG63501.1"/>
    </source>
</evidence>
<keyword evidence="1" id="KW-0812">Transmembrane</keyword>
<evidence type="ECO:0000313" key="3">
    <source>
        <dbReference type="Proteomes" id="UP000016462"/>
    </source>
</evidence>
<keyword evidence="1" id="KW-1133">Transmembrane helix</keyword>
<sequence length="68" mass="7047">MIAVESAVDAAGIFVLALGFLVAFLWIGFTDSWKAAAAIVGGIVGGAVLVFVLIVGFALLFLSWGWFA</sequence>
<dbReference type="EMBL" id="ASHR01000031">
    <property type="protein sequence ID" value="ERG63501.1"/>
    <property type="molecule type" value="Genomic_DNA"/>
</dbReference>
<protein>
    <submittedName>
        <fullName evidence="2">Uncharacterized protein</fullName>
    </submittedName>
</protein>
<dbReference type="Proteomes" id="UP000016462">
    <property type="component" value="Unassembled WGS sequence"/>
</dbReference>
<dbReference type="AlphaFoldDB" id="U1MNM6"/>
<organism evidence="2 3">
    <name type="scientific">Agrococcus pavilionensis RW1</name>
    <dbReference type="NCBI Taxonomy" id="1330458"/>
    <lineage>
        <taxon>Bacteria</taxon>
        <taxon>Bacillati</taxon>
        <taxon>Actinomycetota</taxon>
        <taxon>Actinomycetes</taxon>
        <taxon>Micrococcales</taxon>
        <taxon>Microbacteriaceae</taxon>
        <taxon>Agrococcus</taxon>
    </lineage>
</organism>
<dbReference type="RefSeq" id="WP_021011246.1">
    <property type="nucleotide sequence ID" value="NZ_ASHR01000031.1"/>
</dbReference>
<evidence type="ECO:0000256" key="1">
    <source>
        <dbReference type="SAM" id="Phobius"/>
    </source>
</evidence>
<comment type="caution">
    <text evidence="2">The sequence shown here is derived from an EMBL/GenBank/DDBJ whole genome shotgun (WGS) entry which is preliminary data.</text>
</comment>
<gene>
    <name evidence="2" type="ORF">L332_03400</name>
</gene>
<accession>U1MNM6</accession>